<feature type="domain" description="SH3" evidence="4">
    <location>
        <begin position="229"/>
        <end position="289"/>
    </location>
</feature>
<dbReference type="Ensembl" id="ENSMMOT00000003831.1">
    <property type="protein sequence ID" value="ENSMMOP00000003761.1"/>
    <property type="gene ID" value="ENSMMOG00000003003.1"/>
</dbReference>
<dbReference type="SMART" id="SM00312">
    <property type="entry name" value="PX"/>
    <property type="match status" value="1"/>
</dbReference>
<dbReference type="GO" id="GO:0016176">
    <property type="term" value="F:superoxide-generating NADPH oxidase activator activity"/>
    <property type="evidence" value="ECO:0007669"/>
    <property type="project" value="TreeGrafter"/>
</dbReference>
<dbReference type="InterPro" id="IPR036028">
    <property type="entry name" value="SH3-like_dom_sf"/>
</dbReference>
<dbReference type="PANTHER" id="PTHR15706:SF10">
    <property type="entry name" value="NADPH OXIDASE ORGANIZER 1"/>
    <property type="match status" value="1"/>
</dbReference>
<evidence type="ECO:0000259" key="5">
    <source>
        <dbReference type="PROSITE" id="PS50195"/>
    </source>
</evidence>
<feature type="compositionally biased region" description="Basic and acidic residues" evidence="3">
    <location>
        <begin position="360"/>
        <end position="379"/>
    </location>
</feature>
<evidence type="ECO:0000259" key="4">
    <source>
        <dbReference type="PROSITE" id="PS50002"/>
    </source>
</evidence>
<evidence type="ECO:0000313" key="6">
    <source>
        <dbReference type="Ensembl" id="ENSMMOP00000003761.1"/>
    </source>
</evidence>
<reference evidence="6" key="2">
    <citation type="submission" date="2025-09" db="UniProtKB">
        <authorList>
            <consortium name="Ensembl"/>
        </authorList>
    </citation>
    <scope>IDENTIFICATION</scope>
</reference>
<dbReference type="Gene3D" id="3.30.1520.10">
    <property type="entry name" value="Phox-like domain"/>
    <property type="match status" value="1"/>
</dbReference>
<evidence type="ECO:0000313" key="7">
    <source>
        <dbReference type="Proteomes" id="UP000261620"/>
    </source>
</evidence>
<dbReference type="SUPFAM" id="SSF50044">
    <property type="entry name" value="SH3-domain"/>
    <property type="match status" value="2"/>
</dbReference>
<dbReference type="InterPro" id="IPR051228">
    <property type="entry name" value="NADPH_Oxidase/PX-Domain"/>
</dbReference>
<feature type="region of interest" description="Disordered" evidence="3">
    <location>
        <begin position="310"/>
        <end position="341"/>
    </location>
</feature>
<dbReference type="InterPro" id="IPR036871">
    <property type="entry name" value="PX_dom_sf"/>
</dbReference>
<evidence type="ECO:0000256" key="3">
    <source>
        <dbReference type="SAM" id="MobiDB-lite"/>
    </source>
</evidence>
<dbReference type="CDD" id="cd12024">
    <property type="entry name" value="SH3_NoxO1_2"/>
    <property type="match status" value="1"/>
</dbReference>
<feature type="compositionally biased region" description="Low complexity" evidence="3">
    <location>
        <begin position="411"/>
        <end position="420"/>
    </location>
</feature>
<dbReference type="PANTHER" id="PTHR15706">
    <property type="entry name" value="SH3 MULTIPLE DOMAIN"/>
    <property type="match status" value="1"/>
</dbReference>
<feature type="domain" description="SH3" evidence="4">
    <location>
        <begin position="152"/>
        <end position="214"/>
    </location>
</feature>
<feature type="region of interest" description="Disordered" evidence="3">
    <location>
        <begin position="359"/>
        <end position="446"/>
    </location>
</feature>
<dbReference type="GO" id="GO:0035091">
    <property type="term" value="F:phosphatidylinositol binding"/>
    <property type="evidence" value="ECO:0007669"/>
    <property type="project" value="InterPro"/>
</dbReference>
<accession>A0A3Q3VP57</accession>
<keyword evidence="7" id="KW-1185">Reference proteome</keyword>
<dbReference type="Proteomes" id="UP000261620">
    <property type="component" value="Unplaced"/>
</dbReference>
<dbReference type="FunFam" id="2.30.30.40:FF:000233">
    <property type="entry name" value="NADPH oxidase organizer 1"/>
    <property type="match status" value="1"/>
</dbReference>
<dbReference type="InterPro" id="IPR001452">
    <property type="entry name" value="SH3_domain"/>
</dbReference>
<organism evidence="6 7">
    <name type="scientific">Mola mola</name>
    <name type="common">Ocean sunfish</name>
    <name type="synonym">Tetraodon mola</name>
    <dbReference type="NCBI Taxonomy" id="94237"/>
    <lineage>
        <taxon>Eukaryota</taxon>
        <taxon>Metazoa</taxon>
        <taxon>Chordata</taxon>
        <taxon>Craniata</taxon>
        <taxon>Vertebrata</taxon>
        <taxon>Euteleostomi</taxon>
        <taxon>Actinopterygii</taxon>
        <taxon>Neopterygii</taxon>
        <taxon>Teleostei</taxon>
        <taxon>Neoteleostei</taxon>
        <taxon>Acanthomorphata</taxon>
        <taxon>Eupercaria</taxon>
        <taxon>Tetraodontiformes</taxon>
        <taxon>Molidae</taxon>
        <taxon>Mola</taxon>
    </lineage>
</organism>
<feature type="compositionally biased region" description="Polar residues" evidence="3">
    <location>
        <begin position="422"/>
        <end position="431"/>
    </location>
</feature>
<dbReference type="SMART" id="SM00326">
    <property type="entry name" value="SH3"/>
    <property type="match status" value="2"/>
</dbReference>
<reference evidence="6" key="1">
    <citation type="submission" date="2025-08" db="UniProtKB">
        <authorList>
            <consortium name="Ensembl"/>
        </authorList>
    </citation>
    <scope>IDENTIFICATION</scope>
</reference>
<protein>
    <submittedName>
        <fullName evidence="6">Uncharacterized protein</fullName>
    </submittedName>
</protein>
<dbReference type="Pfam" id="PF00787">
    <property type="entry name" value="PX"/>
    <property type="match status" value="1"/>
</dbReference>
<dbReference type="PROSITE" id="PS50195">
    <property type="entry name" value="PX"/>
    <property type="match status" value="1"/>
</dbReference>
<feature type="compositionally biased region" description="Low complexity" evidence="3">
    <location>
        <begin position="380"/>
        <end position="404"/>
    </location>
</feature>
<dbReference type="SUPFAM" id="SSF64268">
    <property type="entry name" value="PX domain"/>
    <property type="match status" value="1"/>
</dbReference>
<name>A0A3Q3VP57_MOLML</name>
<dbReference type="InterPro" id="IPR001683">
    <property type="entry name" value="PX_dom"/>
</dbReference>
<evidence type="ECO:0000256" key="1">
    <source>
        <dbReference type="ARBA" id="ARBA00022443"/>
    </source>
</evidence>
<keyword evidence="1 2" id="KW-0728">SH3 domain</keyword>
<feature type="domain" description="PX" evidence="5">
    <location>
        <begin position="1"/>
        <end position="115"/>
    </location>
</feature>
<dbReference type="GO" id="GO:0005737">
    <property type="term" value="C:cytoplasm"/>
    <property type="evidence" value="ECO:0007669"/>
    <property type="project" value="TreeGrafter"/>
</dbReference>
<proteinExistence type="predicted"/>
<dbReference type="Pfam" id="PF00018">
    <property type="entry name" value="SH3_1"/>
    <property type="match status" value="1"/>
</dbReference>
<evidence type="ECO:0000256" key="2">
    <source>
        <dbReference type="PROSITE-ProRule" id="PRU00192"/>
    </source>
</evidence>
<dbReference type="GO" id="GO:0042554">
    <property type="term" value="P:superoxide anion generation"/>
    <property type="evidence" value="ECO:0007669"/>
    <property type="project" value="TreeGrafter"/>
</dbReference>
<dbReference type="PROSITE" id="PS50002">
    <property type="entry name" value="SH3"/>
    <property type="match status" value="2"/>
</dbReference>
<dbReference type="AlphaFoldDB" id="A0A3Q3VP57"/>
<dbReference type="InterPro" id="IPR035758">
    <property type="entry name" value="NoxO1_SH3_2"/>
</dbReference>
<dbReference type="Gene3D" id="2.30.30.40">
    <property type="entry name" value="SH3 Domains"/>
    <property type="match status" value="2"/>
</dbReference>
<sequence>MTMISVSWSDQSEVIIHRSFQDFKKFHRQLKKKFPQLNPFRKNNRVIPKFKGKVTSSLCTEREARRSSLQQKGSVRSFKRMMFLETYCVKLLKCDEAVTHSSEVTQFFTPKDHDLQPDFTKNSVLILLSDDLADGPGDRSARQSMANVTHPFVTQTYRCVDAYETRDTKNRPFKVAVDEKLDVLIKDPAGWWLVENENKCLAWFPAPYLELWEGEEEDLINSAPLVSFNPCDLYCAVRSYSTSNFDEVSVSIGSVVEVMRKSDDGWWLIRYPDLYSGYIPSMYLQPYSNLHASFYTRRHQYSSTLNLAVSREPQASPPPRANEENIPQLESQGRPRGVPGRLLKAQSLDVLSETWSGTLMERDASTAGGRGKERGERSHSCVSSSSDSSSSLKGPSRSSSPDLSYSDRRSSNTSSDSGTSVPGVSTDSATAPNAPKIPPRPKTEEILTRCTTMTRKAALATKTRL</sequence>